<protein>
    <recommendedName>
        <fullName evidence="2">Acyltransferase 3 domain-containing protein</fullName>
    </recommendedName>
</protein>
<dbReference type="EMBL" id="BFBR01000004">
    <property type="protein sequence ID" value="GBF57768.1"/>
    <property type="molecule type" value="Genomic_DNA"/>
</dbReference>
<dbReference type="Proteomes" id="UP000245086">
    <property type="component" value="Unassembled WGS sequence"/>
</dbReference>
<name>A0A2P2E9N8_9PROT</name>
<feature type="transmembrane region" description="Helical" evidence="1">
    <location>
        <begin position="294"/>
        <end position="313"/>
    </location>
</feature>
<proteinExistence type="predicted"/>
<dbReference type="RefSeq" id="WP_192576220.1">
    <property type="nucleotide sequence ID" value="NZ_BFBR01000004.1"/>
</dbReference>
<feature type="transmembrane region" description="Helical" evidence="1">
    <location>
        <begin position="325"/>
        <end position="345"/>
    </location>
</feature>
<accession>A0A2P2E9N8</accession>
<keyword evidence="1" id="KW-1133">Transmembrane helix</keyword>
<dbReference type="InterPro" id="IPR002656">
    <property type="entry name" value="Acyl_transf_3_dom"/>
</dbReference>
<evidence type="ECO:0000313" key="4">
    <source>
        <dbReference type="Proteomes" id="UP000245086"/>
    </source>
</evidence>
<feature type="transmembrane region" description="Helical" evidence="1">
    <location>
        <begin position="171"/>
        <end position="192"/>
    </location>
</feature>
<keyword evidence="1" id="KW-0472">Membrane</keyword>
<keyword evidence="1" id="KW-0812">Transmembrane</keyword>
<keyword evidence="4" id="KW-1185">Reference proteome</keyword>
<dbReference type="Pfam" id="PF01757">
    <property type="entry name" value="Acyl_transf_3"/>
    <property type="match status" value="1"/>
</dbReference>
<gene>
    <name evidence="3" type="ORF">PbB2_01437</name>
</gene>
<feature type="transmembrane region" description="Helical" evidence="1">
    <location>
        <begin position="87"/>
        <end position="108"/>
    </location>
</feature>
<dbReference type="GO" id="GO:0016747">
    <property type="term" value="F:acyltransferase activity, transferring groups other than amino-acyl groups"/>
    <property type="evidence" value="ECO:0007669"/>
    <property type="project" value="InterPro"/>
</dbReference>
<evidence type="ECO:0000256" key="1">
    <source>
        <dbReference type="SAM" id="Phobius"/>
    </source>
</evidence>
<feature type="transmembrane region" description="Helical" evidence="1">
    <location>
        <begin position="144"/>
        <end position="164"/>
    </location>
</feature>
<feature type="transmembrane region" description="Helical" evidence="1">
    <location>
        <begin position="204"/>
        <end position="222"/>
    </location>
</feature>
<feature type="domain" description="Acyltransferase 3" evidence="2">
    <location>
        <begin position="10"/>
        <end position="337"/>
    </location>
</feature>
<sequence>MNSLRPETYDSLTGLRFVLSIWIAVFHLGDMYDPQGFGAWAIMRAGAARVDVFFVLSGFVLTHIYWARSKASFQYRNFLRARFARLYPLHLLALGLLCGLVVAAHVVGQGAQTRHFTLTGLIANLALLQAWAIPGANVWNFPAWTISAEFFGYLIFPLLLIPAVRLRSRPWVFVCLSLGVVLTIDLLFRQFLGRTLTRTTVDLGILRGASVMWVGVAARVLFERLHLTSLQALVVIVFGAAIALGGAMMALPTAVVALGGAMLVIGLAARDITRQASAYATGLDHPAMVKLGGWSYAIFILHVPIFMAMENVAKILGTNLPINPVTVLIMVSVLIGLAAVAHIWVEEPARKWLRGPTASV</sequence>
<dbReference type="PANTHER" id="PTHR23028:SF131">
    <property type="entry name" value="BLR2367 PROTEIN"/>
    <property type="match status" value="1"/>
</dbReference>
<dbReference type="InterPro" id="IPR050879">
    <property type="entry name" value="Acyltransferase_3"/>
</dbReference>
<dbReference type="GO" id="GO:0000271">
    <property type="term" value="P:polysaccharide biosynthetic process"/>
    <property type="evidence" value="ECO:0007669"/>
    <property type="project" value="TreeGrafter"/>
</dbReference>
<comment type="caution">
    <text evidence="3">The sequence shown here is derived from an EMBL/GenBank/DDBJ whole genome shotgun (WGS) entry which is preliminary data.</text>
</comment>
<evidence type="ECO:0000313" key="3">
    <source>
        <dbReference type="EMBL" id="GBF57768.1"/>
    </source>
</evidence>
<dbReference type="AlphaFoldDB" id="A0A2P2E9N8"/>
<reference evidence="3 4" key="1">
    <citation type="journal article" date="2018" name="Genome Announc.">
        <title>Draft Genome Sequence of "Candidatus Phycosocius bacilliformis," an Alphaproteobacterial Ectosymbiont of the Hydrocarbon-Producing Green Alga Botryococcus braunii.</title>
        <authorList>
            <person name="Tanabe Y."/>
            <person name="Yamaguchi H."/>
            <person name="Watanabe M.M."/>
        </authorList>
    </citation>
    <scope>NUCLEOTIDE SEQUENCE [LARGE SCALE GENOMIC DNA]</scope>
    <source>
        <strain evidence="3 4">BOTRYCO-2</strain>
    </source>
</reference>
<dbReference type="PANTHER" id="PTHR23028">
    <property type="entry name" value="ACETYLTRANSFERASE"/>
    <property type="match status" value="1"/>
</dbReference>
<feature type="transmembrane region" description="Helical" evidence="1">
    <location>
        <begin position="50"/>
        <end position="67"/>
    </location>
</feature>
<feature type="transmembrane region" description="Helical" evidence="1">
    <location>
        <begin position="229"/>
        <end position="248"/>
    </location>
</feature>
<feature type="transmembrane region" description="Helical" evidence="1">
    <location>
        <begin position="12"/>
        <end position="29"/>
    </location>
</feature>
<feature type="transmembrane region" description="Helical" evidence="1">
    <location>
        <begin position="254"/>
        <end position="273"/>
    </location>
</feature>
<organism evidence="3 4">
    <name type="scientific">Candidatus Phycosocius bacilliformis</name>
    <dbReference type="NCBI Taxonomy" id="1445552"/>
    <lineage>
        <taxon>Bacteria</taxon>
        <taxon>Pseudomonadati</taxon>
        <taxon>Pseudomonadota</taxon>
        <taxon>Alphaproteobacteria</taxon>
        <taxon>Caulobacterales</taxon>
        <taxon>Caulobacterales incertae sedis</taxon>
        <taxon>Candidatus Phycosocius</taxon>
    </lineage>
</organism>
<dbReference type="GO" id="GO:0016020">
    <property type="term" value="C:membrane"/>
    <property type="evidence" value="ECO:0007669"/>
    <property type="project" value="TreeGrafter"/>
</dbReference>
<evidence type="ECO:0000259" key="2">
    <source>
        <dbReference type="Pfam" id="PF01757"/>
    </source>
</evidence>